<evidence type="ECO:0000256" key="2">
    <source>
        <dbReference type="ARBA" id="ARBA00023125"/>
    </source>
</evidence>
<dbReference type="Pfam" id="PF12802">
    <property type="entry name" value="MarR_2"/>
    <property type="match status" value="1"/>
</dbReference>
<reference evidence="5 6" key="1">
    <citation type="submission" date="2018-06" db="EMBL/GenBank/DDBJ databases">
        <title>Freshwater and sediment microbial communities from various areas in North America, analyzing microbe dynamics in response to fracking.</title>
        <authorList>
            <person name="Lamendella R."/>
        </authorList>
    </citation>
    <scope>NUCLEOTIDE SEQUENCE [LARGE SCALE GENOMIC DNA]</scope>
    <source>
        <strain evidence="5 6">NG-13</strain>
    </source>
</reference>
<dbReference type="PANTHER" id="PTHR42756">
    <property type="entry name" value="TRANSCRIPTIONAL REGULATOR, MARR"/>
    <property type="match status" value="1"/>
</dbReference>
<accession>A0ABX9BSI8</accession>
<evidence type="ECO:0000256" key="1">
    <source>
        <dbReference type="ARBA" id="ARBA00023015"/>
    </source>
</evidence>
<dbReference type="InterPro" id="IPR000835">
    <property type="entry name" value="HTH_MarR-typ"/>
</dbReference>
<keyword evidence="2 5" id="KW-0238">DNA-binding</keyword>
<keyword evidence="1" id="KW-0805">Transcription regulation</keyword>
<comment type="caution">
    <text evidence="5">The sequence shown here is derived from an EMBL/GenBank/DDBJ whole genome shotgun (WGS) entry which is preliminary data.</text>
</comment>
<evidence type="ECO:0000259" key="4">
    <source>
        <dbReference type="PROSITE" id="PS50995"/>
    </source>
</evidence>
<sequence length="181" mass="20365">MNGKIGRAGENFSRCSFCSPLMCQYLRSELDISLITNYITRMKTTDAISLISKIKEKVNRFILSEMAGQGIQDLATSHGDIIYALYNNSRMTMAEISKKIGKDKSTVTALVDKLVRNGYVVKERDATDSRIVHVALTAKGEQLKPAFEDISQRLLDAFYTDVTEAEKKELLRILMKILGNF</sequence>
<dbReference type="Gene3D" id="1.10.10.10">
    <property type="entry name" value="Winged helix-like DNA-binding domain superfamily/Winged helix DNA-binding domain"/>
    <property type="match status" value="1"/>
</dbReference>
<keyword evidence="3" id="KW-0804">Transcription</keyword>
<dbReference type="PANTHER" id="PTHR42756:SF1">
    <property type="entry name" value="TRANSCRIPTIONAL REPRESSOR OF EMRAB OPERON"/>
    <property type="match status" value="1"/>
</dbReference>
<name>A0ABX9BSI8_9BACL</name>
<dbReference type="InterPro" id="IPR036390">
    <property type="entry name" value="WH_DNA-bd_sf"/>
</dbReference>
<evidence type="ECO:0000313" key="6">
    <source>
        <dbReference type="Proteomes" id="UP000248827"/>
    </source>
</evidence>
<dbReference type="EMBL" id="QLLI01000001">
    <property type="protein sequence ID" value="RAJ03179.1"/>
    <property type="molecule type" value="Genomic_DNA"/>
</dbReference>
<dbReference type="Proteomes" id="UP000248827">
    <property type="component" value="Unassembled WGS sequence"/>
</dbReference>
<dbReference type="InterPro" id="IPR036388">
    <property type="entry name" value="WH-like_DNA-bd_sf"/>
</dbReference>
<proteinExistence type="predicted"/>
<evidence type="ECO:0000313" key="5">
    <source>
        <dbReference type="EMBL" id="RAJ03179.1"/>
    </source>
</evidence>
<feature type="domain" description="HTH marR-type" evidence="4">
    <location>
        <begin position="44"/>
        <end position="179"/>
    </location>
</feature>
<keyword evidence="6" id="KW-1185">Reference proteome</keyword>
<organism evidence="5 6">
    <name type="scientific">Paenibacillus pabuli</name>
    <dbReference type="NCBI Taxonomy" id="1472"/>
    <lineage>
        <taxon>Bacteria</taxon>
        <taxon>Bacillati</taxon>
        <taxon>Bacillota</taxon>
        <taxon>Bacilli</taxon>
        <taxon>Bacillales</taxon>
        <taxon>Paenibacillaceae</taxon>
        <taxon>Paenibacillus</taxon>
    </lineage>
</organism>
<dbReference type="SMART" id="SM00347">
    <property type="entry name" value="HTH_MARR"/>
    <property type="match status" value="1"/>
</dbReference>
<dbReference type="PROSITE" id="PS50995">
    <property type="entry name" value="HTH_MARR_2"/>
    <property type="match status" value="1"/>
</dbReference>
<dbReference type="PRINTS" id="PR00598">
    <property type="entry name" value="HTHMARR"/>
</dbReference>
<dbReference type="SUPFAM" id="SSF46785">
    <property type="entry name" value="Winged helix' DNA-binding domain"/>
    <property type="match status" value="1"/>
</dbReference>
<gene>
    <name evidence="5" type="ORF">DET54_101374</name>
</gene>
<protein>
    <submittedName>
        <fullName evidence="5">DNA-binding MarR family transcriptional regulator</fullName>
    </submittedName>
</protein>
<dbReference type="GO" id="GO:0003677">
    <property type="term" value="F:DNA binding"/>
    <property type="evidence" value="ECO:0007669"/>
    <property type="project" value="UniProtKB-KW"/>
</dbReference>
<evidence type="ECO:0000256" key="3">
    <source>
        <dbReference type="ARBA" id="ARBA00023163"/>
    </source>
</evidence>